<dbReference type="AlphaFoldDB" id="A0A8S8XB88"/>
<dbReference type="EMBL" id="BOPV01000001">
    <property type="protein sequence ID" value="GIL38520.1"/>
    <property type="molecule type" value="Genomic_DNA"/>
</dbReference>
<dbReference type="CDD" id="cd02226">
    <property type="entry name" value="cupin_YdbB-like"/>
    <property type="match status" value="1"/>
</dbReference>
<dbReference type="InterPro" id="IPR052044">
    <property type="entry name" value="PKS_Associated_Protein"/>
</dbReference>
<organism evidence="2 3">
    <name type="scientific">Roseiterribacter gracilis</name>
    <dbReference type="NCBI Taxonomy" id="2812848"/>
    <lineage>
        <taxon>Bacteria</taxon>
        <taxon>Pseudomonadati</taxon>
        <taxon>Pseudomonadota</taxon>
        <taxon>Alphaproteobacteria</taxon>
        <taxon>Rhodospirillales</taxon>
        <taxon>Roseiterribacteraceae</taxon>
        <taxon>Roseiterribacter</taxon>
    </lineage>
</organism>
<accession>A0A8S8XB88</accession>
<evidence type="ECO:0000313" key="3">
    <source>
        <dbReference type="Proteomes" id="UP000681075"/>
    </source>
</evidence>
<dbReference type="Pfam" id="PF07883">
    <property type="entry name" value="Cupin_2"/>
    <property type="match status" value="1"/>
</dbReference>
<evidence type="ECO:0000259" key="1">
    <source>
        <dbReference type="Pfam" id="PF07883"/>
    </source>
</evidence>
<dbReference type="Gene3D" id="2.60.120.10">
    <property type="entry name" value="Jelly Rolls"/>
    <property type="match status" value="1"/>
</dbReference>
<dbReference type="InterPro" id="IPR011051">
    <property type="entry name" value="RmlC_Cupin_sf"/>
</dbReference>
<keyword evidence="3" id="KW-1185">Reference proteome</keyword>
<dbReference type="InterPro" id="IPR013096">
    <property type="entry name" value="Cupin_2"/>
</dbReference>
<dbReference type="RefSeq" id="WP_420241552.1">
    <property type="nucleotide sequence ID" value="NZ_BOPV01000001.1"/>
</dbReference>
<dbReference type="PANTHER" id="PTHR36114">
    <property type="entry name" value="16.7 KDA PROTEIN IN WHIE LOCUS"/>
    <property type="match status" value="1"/>
</dbReference>
<comment type="caution">
    <text evidence="2">The sequence shown here is derived from an EMBL/GenBank/DDBJ whole genome shotgun (WGS) entry which is preliminary data.</text>
</comment>
<name>A0A8S8XB88_9PROT</name>
<feature type="domain" description="Cupin type-2" evidence="1">
    <location>
        <begin position="37"/>
        <end position="96"/>
    </location>
</feature>
<sequence length="119" mass="13513">MTQVIDLAKKFASFSETWQPKILAEVNGQEVRIAKIDGEFEWHRHDDADEMFLVVSGKLRMRFRDKDAVVLPGQMIVVPRGTEHLPVAEPTAEILMIETAGTRNTGEHESERTAVLERI</sequence>
<dbReference type="InterPro" id="IPR014710">
    <property type="entry name" value="RmlC-like_jellyroll"/>
</dbReference>
<dbReference type="PANTHER" id="PTHR36114:SF1">
    <property type="entry name" value="16.7 KDA PROTEIN IN WHIE LOCUS"/>
    <property type="match status" value="1"/>
</dbReference>
<dbReference type="SUPFAM" id="SSF51182">
    <property type="entry name" value="RmlC-like cupins"/>
    <property type="match status" value="1"/>
</dbReference>
<gene>
    <name evidence="2" type="ORF">TMPK1_07570</name>
</gene>
<reference evidence="2" key="1">
    <citation type="submission" date="2021-02" db="EMBL/GenBank/DDBJ databases">
        <title>Genome sequence of Rhodospirillales sp. strain TMPK1 isolated from soil.</title>
        <authorList>
            <person name="Nakai R."/>
            <person name="Kusada H."/>
            <person name="Tamaki H."/>
        </authorList>
    </citation>
    <scope>NUCLEOTIDE SEQUENCE</scope>
    <source>
        <strain evidence="2">TMPK1</strain>
    </source>
</reference>
<dbReference type="Proteomes" id="UP000681075">
    <property type="component" value="Unassembled WGS sequence"/>
</dbReference>
<proteinExistence type="predicted"/>
<protein>
    <submittedName>
        <fullName evidence="2">Cupin</fullName>
    </submittedName>
</protein>
<evidence type="ECO:0000313" key="2">
    <source>
        <dbReference type="EMBL" id="GIL38520.1"/>
    </source>
</evidence>